<feature type="transmembrane region" description="Helical" evidence="7">
    <location>
        <begin position="190"/>
        <end position="210"/>
    </location>
</feature>
<dbReference type="InterPro" id="IPR036259">
    <property type="entry name" value="MFS_trans_sf"/>
</dbReference>
<feature type="domain" description="Major facilitator superfamily (MFS) profile" evidence="8">
    <location>
        <begin position="35"/>
        <end position="454"/>
    </location>
</feature>
<feature type="transmembrane region" description="Helical" evidence="7">
    <location>
        <begin position="428"/>
        <end position="449"/>
    </location>
</feature>
<evidence type="ECO:0000256" key="1">
    <source>
        <dbReference type="ARBA" id="ARBA00004651"/>
    </source>
</evidence>
<proteinExistence type="predicted"/>
<gene>
    <name evidence="9" type="ORF">C7400_103302</name>
</gene>
<dbReference type="InterPro" id="IPR000849">
    <property type="entry name" value="Sugar_P_transporter"/>
</dbReference>
<keyword evidence="10" id="KW-1185">Reference proteome</keyword>
<evidence type="ECO:0000256" key="5">
    <source>
        <dbReference type="ARBA" id="ARBA00023136"/>
    </source>
</evidence>
<keyword evidence="3 7" id="KW-0812">Transmembrane</keyword>
<comment type="subcellular location">
    <subcellularLocation>
        <location evidence="1">Cell membrane</location>
        <topology evidence="1">Multi-pass membrane protein</topology>
    </subcellularLocation>
</comment>
<dbReference type="PROSITE" id="PS50850">
    <property type="entry name" value="MFS"/>
    <property type="match status" value="1"/>
</dbReference>
<feature type="transmembrane region" description="Helical" evidence="7">
    <location>
        <begin position="305"/>
        <end position="325"/>
    </location>
</feature>
<feature type="transmembrane region" description="Helical" evidence="7">
    <location>
        <begin position="265"/>
        <end position="284"/>
    </location>
</feature>
<evidence type="ECO:0000256" key="4">
    <source>
        <dbReference type="ARBA" id="ARBA00022989"/>
    </source>
</evidence>
<dbReference type="PANTHER" id="PTHR11662:SF399">
    <property type="entry name" value="FI19708P1-RELATED"/>
    <property type="match status" value="1"/>
</dbReference>
<dbReference type="Pfam" id="PF07690">
    <property type="entry name" value="MFS_1"/>
    <property type="match status" value="1"/>
</dbReference>
<reference evidence="9 10" key="1">
    <citation type="submission" date="2018-05" db="EMBL/GenBank/DDBJ databases">
        <title>Genomic Encyclopedia of Type Strains, Phase IV (KMG-V): Genome sequencing to study the core and pangenomes of soil and plant-associated prokaryotes.</title>
        <authorList>
            <person name="Whitman W."/>
        </authorList>
    </citation>
    <scope>NUCLEOTIDE SEQUENCE [LARGE SCALE GENOMIC DNA]</scope>
    <source>
        <strain evidence="9 10">SIr-6563</strain>
    </source>
</reference>
<sequence length="457" mass="48558">MQLEDTATAGGDRSARAAAMADSRAAAPTAVRWRIFWILLLLSSINYIDRASLSVALPLISTEFNLTPALEGVLLSAFFWTYALMQIPSGLLVDRFKARNLVGMATVAWGACQAVAAGCFHWIPLLLTRLGLGVAESPIMPAGAKLAGSWLTPSERGRGAALLDGGAPLGSAFGAIIITGLIAWLGSWRLAFVVAGVGTVIVGVIAWWYIRNHPSEHPGVNAAELAHVEGARRPSQRHTGARTGARTGAHAPRERLPLRAVLADRSVLCMFASWACYNSVFYGLMTWMPSYLHKAHGFDLKQMGGATFVIFLCGFIGELFGGWLADTWRAKGGEPNRVMKSMFGFAGLASAAAILAVSYATGLVSVVVLLSIALFFIRWCGMFWGVPATLGGQSRAGLLAGAMNFSGNIVGVVVPILIGIIVQTTGTYFLALMFFVAAAFGLAVCASLIDYRDRGLD</sequence>
<dbReference type="Proteomes" id="UP000247515">
    <property type="component" value="Unassembled WGS sequence"/>
</dbReference>
<dbReference type="SUPFAM" id="SSF103473">
    <property type="entry name" value="MFS general substrate transporter"/>
    <property type="match status" value="1"/>
</dbReference>
<name>A0ABX5MW08_9BURK</name>
<accession>A0ABX5MW08</accession>
<feature type="transmembrane region" description="Helical" evidence="7">
    <location>
        <begin position="35"/>
        <end position="60"/>
    </location>
</feature>
<dbReference type="InterPro" id="IPR011701">
    <property type="entry name" value="MFS"/>
</dbReference>
<dbReference type="PANTHER" id="PTHR11662">
    <property type="entry name" value="SOLUTE CARRIER FAMILY 17"/>
    <property type="match status" value="1"/>
</dbReference>
<feature type="transmembrane region" description="Helical" evidence="7">
    <location>
        <begin position="100"/>
        <end position="123"/>
    </location>
</feature>
<evidence type="ECO:0000256" key="6">
    <source>
        <dbReference type="SAM" id="MobiDB-lite"/>
    </source>
</evidence>
<keyword evidence="5 7" id="KW-0472">Membrane</keyword>
<dbReference type="EMBL" id="QJJV01000003">
    <property type="protein sequence ID" value="PXX19311.1"/>
    <property type="molecule type" value="Genomic_DNA"/>
</dbReference>
<dbReference type="CDD" id="cd17319">
    <property type="entry name" value="MFS_ExuT_GudP_like"/>
    <property type="match status" value="1"/>
</dbReference>
<evidence type="ECO:0000259" key="8">
    <source>
        <dbReference type="PROSITE" id="PS50850"/>
    </source>
</evidence>
<comment type="caution">
    <text evidence="9">The sequence shown here is derived from an EMBL/GenBank/DDBJ whole genome shotgun (WGS) entry which is preliminary data.</text>
</comment>
<dbReference type="RefSeq" id="WP_110326483.1">
    <property type="nucleotide sequence ID" value="NZ_JAGIXD010000007.1"/>
</dbReference>
<evidence type="ECO:0000256" key="7">
    <source>
        <dbReference type="SAM" id="Phobius"/>
    </source>
</evidence>
<keyword evidence="2" id="KW-1003">Cell membrane</keyword>
<evidence type="ECO:0000256" key="2">
    <source>
        <dbReference type="ARBA" id="ARBA00022475"/>
    </source>
</evidence>
<dbReference type="InterPro" id="IPR020846">
    <property type="entry name" value="MFS_dom"/>
</dbReference>
<evidence type="ECO:0000313" key="10">
    <source>
        <dbReference type="Proteomes" id="UP000247515"/>
    </source>
</evidence>
<feature type="region of interest" description="Disordered" evidence="6">
    <location>
        <begin position="231"/>
        <end position="251"/>
    </location>
</feature>
<protein>
    <submittedName>
        <fullName evidence="9">ACS family D-galactonate transporter-like MFS transporter</fullName>
    </submittedName>
</protein>
<feature type="compositionally biased region" description="Low complexity" evidence="6">
    <location>
        <begin position="241"/>
        <end position="250"/>
    </location>
</feature>
<organism evidence="9 10">
    <name type="scientific">Paraburkholderia tropica</name>
    <dbReference type="NCBI Taxonomy" id="92647"/>
    <lineage>
        <taxon>Bacteria</taxon>
        <taxon>Pseudomonadati</taxon>
        <taxon>Pseudomonadota</taxon>
        <taxon>Betaproteobacteria</taxon>
        <taxon>Burkholderiales</taxon>
        <taxon>Burkholderiaceae</taxon>
        <taxon>Paraburkholderia</taxon>
    </lineage>
</organism>
<evidence type="ECO:0000256" key="3">
    <source>
        <dbReference type="ARBA" id="ARBA00022692"/>
    </source>
</evidence>
<feature type="transmembrane region" description="Helical" evidence="7">
    <location>
        <begin position="398"/>
        <end position="422"/>
    </location>
</feature>
<feature type="transmembrane region" description="Helical" evidence="7">
    <location>
        <begin position="166"/>
        <end position="185"/>
    </location>
</feature>
<dbReference type="Gene3D" id="1.20.1250.20">
    <property type="entry name" value="MFS general substrate transporter like domains"/>
    <property type="match status" value="2"/>
</dbReference>
<feature type="transmembrane region" description="Helical" evidence="7">
    <location>
        <begin position="345"/>
        <end position="377"/>
    </location>
</feature>
<dbReference type="InterPro" id="IPR050382">
    <property type="entry name" value="MFS_Na/Anion_cotransporter"/>
</dbReference>
<dbReference type="PIRSF" id="PIRSF002808">
    <property type="entry name" value="Hexose_phosphate_transp"/>
    <property type="match status" value="1"/>
</dbReference>
<keyword evidence="4 7" id="KW-1133">Transmembrane helix</keyword>
<feature type="transmembrane region" description="Helical" evidence="7">
    <location>
        <begin position="72"/>
        <end position="93"/>
    </location>
</feature>
<evidence type="ECO:0000313" key="9">
    <source>
        <dbReference type="EMBL" id="PXX19311.1"/>
    </source>
</evidence>